<feature type="compositionally biased region" description="Polar residues" evidence="1">
    <location>
        <begin position="68"/>
        <end position="101"/>
    </location>
</feature>
<evidence type="ECO:0000313" key="2">
    <source>
        <dbReference type="EMBL" id="GBM47714.1"/>
    </source>
</evidence>
<name>A0A4Y2G728_ARAVE</name>
<accession>A0A4Y2G728</accession>
<proteinExistence type="predicted"/>
<keyword evidence="3" id="KW-1185">Reference proteome</keyword>
<comment type="caution">
    <text evidence="2">The sequence shown here is derived from an EMBL/GenBank/DDBJ whole genome shotgun (WGS) entry which is preliminary data.</text>
</comment>
<organism evidence="2 3">
    <name type="scientific">Araneus ventricosus</name>
    <name type="common">Orbweaver spider</name>
    <name type="synonym">Epeira ventricosa</name>
    <dbReference type="NCBI Taxonomy" id="182803"/>
    <lineage>
        <taxon>Eukaryota</taxon>
        <taxon>Metazoa</taxon>
        <taxon>Ecdysozoa</taxon>
        <taxon>Arthropoda</taxon>
        <taxon>Chelicerata</taxon>
        <taxon>Arachnida</taxon>
        <taxon>Araneae</taxon>
        <taxon>Araneomorphae</taxon>
        <taxon>Entelegynae</taxon>
        <taxon>Araneoidea</taxon>
        <taxon>Araneidae</taxon>
        <taxon>Araneus</taxon>
    </lineage>
</organism>
<feature type="region of interest" description="Disordered" evidence="1">
    <location>
        <begin position="18"/>
        <end position="109"/>
    </location>
</feature>
<feature type="compositionally biased region" description="Polar residues" evidence="1">
    <location>
        <begin position="34"/>
        <end position="49"/>
    </location>
</feature>
<sequence length="109" mass="12512">MPRRKFCCSANYNKNRNETNVYRTRSSVKEVRSPQRSNHPSLQTQQDSNGVRDWSLVGRRGQRLPQHNPISSASCQDIQTTPSVDKSSQIKQQKHPSQVVDSNLHPRKT</sequence>
<evidence type="ECO:0000256" key="1">
    <source>
        <dbReference type="SAM" id="MobiDB-lite"/>
    </source>
</evidence>
<protein>
    <submittedName>
        <fullName evidence="2">Uncharacterized protein</fullName>
    </submittedName>
</protein>
<dbReference type="AlphaFoldDB" id="A0A4Y2G728"/>
<dbReference type="EMBL" id="BGPR01001191">
    <property type="protein sequence ID" value="GBM47714.1"/>
    <property type="molecule type" value="Genomic_DNA"/>
</dbReference>
<reference evidence="2 3" key="1">
    <citation type="journal article" date="2019" name="Sci. Rep.">
        <title>Orb-weaving spider Araneus ventricosus genome elucidates the spidroin gene catalogue.</title>
        <authorList>
            <person name="Kono N."/>
            <person name="Nakamura H."/>
            <person name="Ohtoshi R."/>
            <person name="Moran D.A.P."/>
            <person name="Shinohara A."/>
            <person name="Yoshida Y."/>
            <person name="Fujiwara M."/>
            <person name="Mori M."/>
            <person name="Tomita M."/>
            <person name="Arakawa K."/>
        </authorList>
    </citation>
    <scope>NUCLEOTIDE SEQUENCE [LARGE SCALE GENOMIC DNA]</scope>
</reference>
<evidence type="ECO:0000313" key="3">
    <source>
        <dbReference type="Proteomes" id="UP000499080"/>
    </source>
</evidence>
<dbReference type="Proteomes" id="UP000499080">
    <property type="component" value="Unassembled WGS sequence"/>
</dbReference>
<gene>
    <name evidence="2" type="ORF">AVEN_59562_1</name>
</gene>